<accession>A0ABZ2XQ56</accession>
<proteinExistence type="predicted"/>
<name>A0ABZ2XQ56_9RHOO</name>
<organism evidence="1 2">
    <name type="scientific">Azonexus hydrophilus</name>
    <dbReference type="NCBI Taxonomy" id="418702"/>
    <lineage>
        <taxon>Bacteria</taxon>
        <taxon>Pseudomonadati</taxon>
        <taxon>Pseudomonadota</taxon>
        <taxon>Betaproteobacteria</taxon>
        <taxon>Rhodocyclales</taxon>
        <taxon>Azonexaceae</taxon>
        <taxon>Azonexus</taxon>
    </lineage>
</organism>
<dbReference type="RefSeq" id="WP_341744715.1">
    <property type="nucleotide sequence ID" value="NZ_CP151407.1"/>
</dbReference>
<evidence type="ECO:0000313" key="2">
    <source>
        <dbReference type="Proteomes" id="UP001479520"/>
    </source>
</evidence>
<keyword evidence="1" id="KW-0614">Plasmid</keyword>
<sequence length="94" mass="10833">MQQQQIIGDIAFVAGVFFAKGEIPEADRPKIKTRIFDWATQFEEAYDADILGDDYEDLVDAYAEFRARGKDAEAERLIAMMRRLRSNRDLRMAA</sequence>
<dbReference type="EMBL" id="CP151407">
    <property type="protein sequence ID" value="WZJ23376.1"/>
    <property type="molecule type" value="Genomic_DNA"/>
</dbReference>
<evidence type="ECO:0000313" key="1">
    <source>
        <dbReference type="EMBL" id="WZJ23376.1"/>
    </source>
</evidence>
<gene>
    <name evidence="1" type="ORF">AADV58_18375</name>
</gene>
<reference evidence="1 2" key="1">
    <citation type="submission" date="2024-04" db="EMBL/GenBank/DDBJ databases">
        <title>Dissimilatory iodate-reducing microorganisms contribute to the enrichment of iodine in groundwater.</title>
        <authorList>
            <person name="Jiang Z."/>
        </authorList>
    </citation>
    <scope>NUCLEOTIDE SEQUENCE [LARGE SCALE GENOMIC DNA]</scope>
    <source>
        <strain evidence="1 2">NCP973</strain>
        <plasmid evidence="1 2">unnamed1</plasmid>
    </source>
</reference>
<geneLocation type="plasmid" evidence="1 2">
    <name>unnamed1</name>
</geneLocation>
<protein>
    <submittedName>
        <fullName evidence="1">Uncharacterized protein</fullName>
    </submittedName>
</protein>
<keyword evidence="2" id="KW-1185">Reference proteome</keyword>
<dbReference type="Proteomes" id="UP001479520">
    <property type="component" value="Plasmid unnamed1"/>
</dbReference>